<evidence type="ECO:0000313" key="3">
    <source>
        <dbReference type="EMBL" id="MER6431577.1"/>
    </source>
</evidence>
<organism evidence="3 4">
    <name type="scientific">Streptomyces sp. 900105245</name>
    <dbReference type="NCBI Taxonomy" id="3154379"/>
    <lineage>
        <taxon>Bacteria</taxon>
        <taxon>Bacillati</taxon>
        <taxon>Actinomycetota</taxon>
        <taxon>Actinomycetes</taxon>
        <taxon>Kitasatosporales</taxon>
        <taxon>Streptomycetaceae</taxon>
        <taxon>Streptomyces</taxon>
    </lineage>
</organism>
<feature type="compositionally biased region" description="Basic and acidic residues" evidence="1">
    <location>
        <begin position="204"/>
        <end position="215"/>
    </location>
</feature>
<gene>
    <name evidence="3" type="ORF">ABT272_28180</name>
</gene>
<accession>A0ABV1UCZ4</accession>
<dbReference type="Proteomes" id="UP001470023">
    <property type="component" value="Unassembled WGS sequence"/>
</dbReference>
<proteinExistence type="predicted"/>
<dbReference type="RefSeq" id="WP_352064663.1">
    <property type="nucleotide sequence ID" value="NZ_JBEPAZ010000030.1"/>
</dbReference>
<keyword evidence="2" id="KW-0472">Membrane</keyword>
<keyword evidence="2" id="KW-0812">Transmembrane</keyword>
<name>A0ABV1UCZ4_9ACTN</name>
<dbReference type="EMBL" id="JBEPAZ010000030">
    <property type="protein sequence ID" value="MER6431577.1"/>
    <property type="molecule type" value="Genomic_DNA"/>
</dbReference>
<comment type="caution">
    <text evidence="3">The sequence shown here is derived from an EMBL/GenBank/DDBJ whole genome shotgun (WGS) entry which is preliminary data.</text>
</comment>
<feature type="region of interest" description="Disordered" evidence="1">
    <location>
        <begin position="171"/>
        <end position="215"/>
    </location>
</feature>
<evidence type="ECO:0000256" key="2">
    <source>
        <dbReference type="SAM" id="Phobius"/>
    </source>
</evidence>
<evidence type="ECO:0000313" key="4">
    <source>
        <dbReference type="Proteomes" id="UP001470023"/>
    </source>
</evidence>
<protein>
    <submittedName>
        <fullName evidence="3">Uncharacterized protein</fullName>
    </submittedName>
</protein>
<keyword evidence="2" id="KW-1133">Transmembrane helix</keyword>
<keyword evidence="4" id="KW-1185">Reference proteome</keyword>
<feature type="region of interest" description="Disordered" evidence="1">
    <location>
        <begin position="1"/>
        <end position="28"/>
    </location>
</feature>
<reference evidence="3 4" key="1">
    <citation type="submission" date="2024-06" db="EMBL/GenBank/DDBJ databases">
        <title>The Natural Products Discovery Center: Release of the First 8490 Sequenced Strains for Exploring Actinobacteria Biosynthetic Diversity.</title>
        <authorList>
            <person name="Kalkreuter E."/>
            <person name="Kautsar S.A."/>
            <person name="Yang D."/>
            <person name="Bader C.D."/>
            <person name="Teijaro C.N."/>
            <person name="Fluegel L."/>
            <person name="Davis C.M."/>
            <person name="Simpson J.R."/>
            <person name="Lauterbach L."/>
            <person name="Steele A.D."/>
            <person name="Gui C."/>
            <person name="Meng S."/>
            <person name="Li G."/>
            <person name="Viehrig K."/>
            <person name="Ye F."/>
            <person name="Su P."/>
            <person name="Kiefer A.F."/>
            <person name="Nichols A."/>
            <person name="Cepeda A.J."/>
            <person name="Yan W."/>
            <person name="Fan B."/>
            <person name="Jiang Y."/>
            <person name="Adhikari A."/>
            <person name="Zheng C.-J."/>
            <person name="Schuster L."/>
            <person name="Cowan T.M."/>
            <person name="Smanski M.J."/>
            <person name="Chevrette M.G."/>
            <person name="De Carvalho L.P.S."/>
            <person name="Shen B."/>
        </authorList>
    </citation>
    <scope>NUCLEOTIDE SEQUENCE [LARGE SCALE GENOMIC DNA]</scope>
    <source>
        <strain evidence="3 4">NPDC001166</strain>
    </source>
</reference>
<evidence type="ECO:0000256" key="1">
    <source>
        <dbReference type="SAM" id="MobiDB-lite"/>
    </source>
</evidence>
<feature type="transmembrane region" description="Helical" evidence="2">
    <location>
        <begin position="32"/>
        <end position="52"/>
    </location>
</feature>
<sequence length="215" mass="23102">MKRAARPDEPEQGDDQAEEEVGEEGSERGGRAAAALVVAVLAWRLIVTYPYLAYTLVGVIGTLGCQRAAGWRAGRHKPDAEGEQAAEPQDVVAALHHLIGDDKGVLLTVLRDHLQLPDTKAVKALLEAEGIEWKASRTRKGNGPAVRREAIPATPSPVADEAHGERCCCRSGDNDNGNNSDREGAGKGIRVERTEGGLIIYDDTDPHRHHDISPS</sequence>
<feature type="compositionally biased region" description="Basic and acidic residues" evidence="1">
    <location>
        <begin position="180"/>
        <end position="195"/>
    </location>
</feature>
<feature type="compositionally biased region" description="Acidic residues" evidence="1">
    <location>
        <begin position="10"/>
        <end position="24"/>
    </location>
</feature>